<dbReference type="GO" id="GO:0006915">
    <property type="term" value="P:apoptotic process"/>
    <property type="evidence" value="ECO:0007669"/>
    <property type="project" value="EnsemblFungi"/>
</dbReference>
<reference evidence="20" key="1">
    <citation type="submission" date="2016-05" db="EMBL/GenBank/DDBJ databases">
        <title>Comparative genomics of biotechnologically important yeasts.</title>
        <authorList>
            <consortium name="DOE Joint Genome Institute"/>
            <person name="Riley R."/>
            <person name="Haridas S."/>
            <person name="Wolfe K.H."/>
            <person name="Lopes M.R."/>
            <person name="Hittinger C.T."/>
            <person name="Goker M."/>
            <person name="Salamov A."/>
            <person name="Wisecaver J."/>
            <person name="Long T.M."/>
            <person name="Aerts A.L."/>
            <person name="Barry K."/>
            <person name="Choi C."/>
            <person name="Clum A."/>
            <person name="Coughlan A.Y."/>
            <person name="Deshpande S."/>
            <person name="Douglass A.P."/>
            <person name="Hanson S.J."/>
            <person name="Klenk H.-P."/>
            <person name="Labutti K."/>
            <person name="Lapidus A."/>
            <person name="Lindquist E."/>
            <person name="Lipzen A."/>
            <person name="Meier-Kolthoff J.P."/>
            <person name="Ohm R.A."/>
            <person name="Otillar R.P."/>
            <person name="Pangilinan J."/>
            <person name="Peng Y."/>
            <person name="Rokas A."/>
            <person name="Rosa C.A."/>
            <person name="Scheuner C."/>
            <person name="Sibirny A.A."/>
            <person name="Slot J.C."/>
            <person name="Stielow J.B."/>
            <person name="Sun H."/>
            <person name="Kurtzman C.P."/>
            <person name="Blackwell M."/>
            <person name="Grigoriev I.V."/>
            <person name="Jeffries T.W."/>
        </authorList>
    </citation>
    <scope>NUCLEOTIDE SEQUENCE [LARGE SCALE GENOMIC DNA]</scope>
    <source>
        <strain evidence="20">NRRL Y-2460</strain>
    </source>
</reference>
<dbReference type="Gene3D" id="3.90.730.10">
    <property type="entry name" value="Ribonuclease T2-like"/>
    <property type="match status" value="1"/>
</dbReference>
<keyword evidence="8" id="KW-0732">Signal</keyword>
<dbReference type="GO" id="GO:0006402">
    <property type="term" value="P:mRNA catabolic process"/>
    <property type="evidence" value="ECO:0007669"/>
    <property type="project" value="EnsemblFungi"/>
</dbReference>
<evidence type="ECO:0000256" key="15">
    <source>
        <dbReference type="ARBA" id="ARBA00071169"/>
    </source>
</evidence>
<name>A0A1E4TST9_PACTA</name>
<dbReference type="EMBL" id="KV454015">
    <property type="protein sequence ID" value="ODV94738.1"/>
    <property type="molecule type" value="Genomic_DNA"/>
</dbReference>
<keyword evidence="20" id="KW-1185">Reference proteome</keyword>
<evidence type="ECO:0000256" key="13">
    <source>
        <dbReference type="ARBA" id="ARBA00023239"/>
    </source>
</evidence>
<keyword evidence="11" id="KW-1015">Disulfide bond</keyword>
<evidence type="ECO:0000256" key="8">
    <source>
        <dbReference type="ARBA" id="ARBA00022729"/>
    </source>
</evidence>
<comment type="function">
    <text evidence="14">Rnase which modulates cell survival under stress conditions. Released from the vacuole to the cytoplasm during stress to promote tRNA and rRNA cleavage and to activate separately a downstream pathway that promotes cell death. Involved in cell size, vacuolar morphology and growth at high temperatures and high salt concentration.</text>
</comment>
<evidence type="ECO:0000256" key="3">
    <source>
        <dbReference type="ARBA" id="ARBA00007469"/>
    </source>
</evidence>
<dbReference type="InterPro" id="IPR033130">
    <property type="entry name" value="RNase_T2_His_AS_2"/>
</dbReference>
<dbReference type="Pfam" id="PF00445">
    <property type="entry name" value="Ribonuclease_T2"/>
    <property type="match status" value="1"/>
</dbReference>
<dbReference type="Proteomes" id="UP000094236">
    <property type="component" value="Unassembled WGS sequence"/>
</dbReference>
<sequence>MMNRYRVLYAVLPVLSSCASIINSPFGELQNYLSIFTNSDTKYSPQCPIDIPYSCSNDTPIYDSCCFESPGGVVLQTQFWDYYPAVGPDDMFTLHGLWPDNCDGSYEQFCDSSLNIHGDIEQQVFLKYNETELLHKMKKYWKNFNGDDEELWVHEFNKHATCMTTIKPSCYGNFYKEFINALNFFNVTVNLFEQLPTYKWLTSNGIVPSESQTYTRQQIENTLSSQFGQPVYIGCNRYNALQEVWYFHHVKGSILSENFEPIPSLLNSHCPESNIKFLPKNFKPTPTGIPPPSKPTDGTSLQGFIKLTGNDGCLISNGKWYKSGTCATYHLVKAPFGGYNLRTSKGYCGIDDYNQLACNSKISPMQFQFDKASKLITFGGKFIWSAYEEPTKWKQVPISPGDEGGSHIFKLRFDFR</sequence>
<comment type="subcellular location">
    <subcellularLocation>
        <location evidence="2">Cytoplasm</location>
    </subcellularLocation>
    <subcellularLocation>
        <location evidence="1">Vacuole lumen</location>
    </subcellularLocation>
</comment>
<keyword evidence="7" id="KW-0540">Nuclease</keyword>
<dbReference type="AlphaFoldDB" id="A0A1E4TST9"/>
<dbReference type="PANTHER" id="PTHR11240:SF22">
    <property type="entry name" value="RIBONUCLEASE T2"/>
    <property type="match status" value="1"/>
</dbReference>
<dbReference type="FunFam" id="3.90.730.10:FF:000004">
    <property type="entry name" value="Ribonuclease T2-like"/>
    <property type="match status" value="1"/>
</dbReference>
<evidence type="ECO:0000256" key="10">
    <source>
        <dbReference type="ARBA" id="ARBA00022801"/>
    </source>
</evidence>
<dbReference type="GO" id="GO:0005775">
    <property type="term" value="C:vacuolar lumen"/>
    <property type="evidence" value="ECO:0007669"/>
    <property type="project" value="UniProtKB-SubCell"/>
</dbReference>
<keyword evidence="13" id="KW-0456">Lyase</keyword>
<evidence type="ECO:0000259" key="18">
    <source>
        <dbReference type="Pfam" id="PF25488"/>
    </source>
</evidence>
<evidence type="ECO:0000256" key="7">
    <source>
        <dbReference type="ARBA" id="ARBA00022722"/>
    </source>
</evidence>
<dbReference type="InterPro" id="IPR057328">
    <property type="entry name" value="RNaseT2L_C"/>
</dbReference>
<feature type="active site" evidence="16">
    <location>
        <position position="95"/>
    </location>
</feature>
<dbReference type="GO" id="GO:0003723">
    <property type="term" value="F:RNA binding"/>
    <property type="evidence" value="ECO:0007669"/>
    <property type="project" value="InterPro"/>
</dbReference>
<proteinExistence type="inferred from homology"/>
<evidence type="ECO:0000256" key="11">
    <source>
        <dbReference type="ARBA" id="ARBA00023157"/>
    </source>
</evidence>
<dbReference type="GO" id="GO:0000902">
    <property type="term" value="P:cell morphogenesis"/>
    <property type="evidence" value="ECO:0007669"/>
    <property type="project" value="EnsemblFungi"/>
</dbReference>
<dbReference type="GO" id="GO:0016787">
    <property type="term" value="F:hydrolase activity"/>
    <property type="evidence" value="ECO:0007669"/>
    <property type="project" value="UniProtKB-KW"/>
</dbReference>
<feature type="domain" description="RNase T2-like C-terminal" evidence="18">
    <location>
        <begin position="309"/>
        <end position="404"/>
    </location>
</feature>
<keyword evidence="10" id="KW-0378">Hydrolase</keyword>
<dbReference type="InterPro" id="IPR001568">
    <property type="entry name" value="RNase_T2-like"/>
</dbReference>
<dbReference type="CDD" id="cd01061">
    <property type="entry name" value="RNase_T2_euk"/>
    <property type="match status" value="1"/>
</dbReference>
<keyword evidence="5" id="KW-0963">Cytoplasm</keyword>
<evidence type="ECO:0000256" key="4">
    <source>
        <dbReference type="ARBA" id="ARBA00012571"/>
    </source>
</evidence>
<dbReference type="GO" id="GO:0000324">
    <property type="term" value="C:fungal-type vacuole"/>
    <property type="evidence" value="ECO:0007669"/>
    <property type="project" value="EnsemblFungi"/>
</dbReference>
<gene>
    <name evidence="19" type="ORF">PACTADRAFT_50603</name>
</gene>
<protein>
    <recommendedName>
        <fullName evidence="15">Ribonuclease T2-like</fullName>
        <ecNumber evidence="4">4.6.1.19</ecNumber>
    </recommendedName>
</protein>
<organism evidence="19 20">
    <name type="scientific">Pachysolen tannophilus NRRL Y-2460</name>
    <dbReference type="NCBI Taxonomy" id="669874"/>
    <lineage>
        <taxon>Eukaryota</taxon>
        <taxon>Fungi</taxon>
        <taxon>Dikarya</taxon>
        <taxon>Ascomycota</taxon>
        <taxon>Saccharomycotina</taxon>
        <taxon>Pichiomycetes</taxon>
        <taxon>Pachysolenaceae</taxon>
        <taxon>Pachysolen</taxon>
    </lineage>
</organism>
<dbReference type="InterPro" id="IPR018188">
    <property type="entry name" value="RNase_T2_His_AS_1"/>
</dbReference>
<dbReference type="GO" id="GO:0005576">
    <property type="term" value="C:extracellular region"/>
    <property type="evidence" value="ECO:0007669"/>
    <property type="project" value="EnsemblFungi"/>
</dbReference>
<evidence type="ECO:0000256" key="6">
    <source>
        <dbReference type="ARBA" id="ARBA00022554"/>
    </source>
</evidence>
<dbReference type="GO" id="GO:0005829">
    <property type="term" value="C:cytosol"/>
    <property type="evidence" value="ECO:0007669"/>
    <property type="project" value="EnsemblFungi"/>
</dbReference>
<feature type="active site" evidence="16">
    <location>
        <position position="155"/>
    </location>
</feature>
<keyword evidence="12" id="KW-0325">Glycoprotein</keyword>
<dbReference type="Pfam" id="PF25488">
    <property type="entry name" value="RNaseT2L_C"/>
    <property type="match status" value="1"/>
</dbReference>
<dbReference type="InterPro" id="IPR033697">
    <property type="entry name" value="Ribonuclease_T2_eukaryotic"/>
</dbReference>
<accession>A0A1E4TST9</accession>
<evidence type="ECO:0000313" key="20">
    <source>
        <dbReference type="Proteomes" id="UP000094236"/>
    </source>
</evidence>
<dbReference type="EC" id="4.6.1.19" evidence="4"/>
<comment type="similarity">
    <text evidence="3 17">Belongs to the RNase T2 family.</text>
</comment>
<evidence type="ECO:0000256" key="12">
    <source>
        <dbReference type="ARBA" id="ARBA00023180"/>
    </source>
</evidence>
<dbReference type="OrthoDB" id="435754at2759"/>
<dbReference type="PROSITE" id="PS51257">
    <property type="entry name" value="PROKAR_LIPOPROTEIN"/>
    <property type="match status" value="1"/>
</dbReference>
<evidence type="ECO:0000256" key="14">
    <source>
        <dbReference type="ARBA" id="ARBA00025494"/>
    </source>
</evidence>
<evidence type="ECO:0000256" key="1">
    <source>
        <dbReference type="ARBA" id="ARBA00004410"/>
    </source>
</evidence>
<keyword evidence="9" id="KW-0255">Endonuclease</keyword>
<dbReference type="PROSITE" id="PS00531">
    <property type="entry name" value="RNASE_T2_2"/>
    <property type="match status" value="1"/>
</dbReference>
<dbReference type="PROSITE" id="PS00530">
    <property type="entry name" value="RNASE_T2_1"/>
    <property type="match status" value="1"/>
</dbReference>
<dbReference type="PANTHER" id="PTHR11240">
    <property type="entry name" value="RIBONUCLEASE T2"/>
    <property type="match status" value="1"/>
</dbReference>
<dbReference type="SUPFAM" id="SSF55895">
    <property type="entry name" value="Ribonuclease Rh-like"/>
    <property type="match status" value="1"/>
</dbReference>
<evidence type="ECO:0000256" key="5">
    <source>
        <dbReference type="ARBA" id="ARBA00022490"/>
    </source>
</evidence>
<evidence type="ECO:0000256" key="2">
    <source>
        <dbReference type="ARBA" id="ARBA00004496"/>
    </source>
</evidence>
<evidence type="ECO:0000313" key="19">
    <source>
        <dbReference type="EMBL" id="ODV94738.1"/>
    </source>
</evidence>
<dbReference type="InterPro" id="IPR036430">
    <property type="entry name" value="RNase_T2-like_sf"/>
</dbReference>
<evidence type="ECO:0000256" key="16">
    <source>
        <dbReference type="PIRSR" id="PIRSR633697-1"/>
    </source>
</evidence>
<dbReference type="STRING" id="669874.A0A1E4TST9"/>
<feature type="active site" evidence="16">
    <location>
        <position position="159"/>
    </location>
</feature>
<keyword evidence="6" id="KW-0926">Vacuole</keyword>
<evidence type="ECO:0000256" key="17">
    <source>
        <dbReference type="RuleBase" id="RU004328"/>
    </source>
</evidence>
<evidence type="ECO:0000256" key="9">
    <source>
        <dbReference type="ARBA" id="ARBA00022759"/>
    </source>
</evidence>
<dbReference type="GO" id="GO:0033897">
    <property type="term" value="F:ribonuclease T2 activity"/>
    <property type="evidence" value="ECO:0007669"/>
    <property type="project" value="UniProtKB-EC"/>
</dbReference>